<evidence type="ECO:0000313" key="2">
    <source>
        <dbReference type="EMBL" id="RDI97508.1"/>
    </source>
</evidence>
<keyword evidence="1" id="KW-0812">Transmembrane</keyword>
<dbReference type="Proteomes" id="UP000254711">
    <property type="component" value="Unassembled WGS sequence"/>
</dbReference>
<protein>
    <submittedName>
        <fullName evidence="2">Uncharacterized protein</fullName>
    </submittedName>
</protein>
<dbReference type="AlphaFoldDB" id="A0A370K4G3"/>
<sequence length="77" mass="8435">MRKSIVVVRNGTHAKVLTLSGACLMALLLLGWGLALDPWVNAMSMGVGGIGFAVRSGDRRPRSRYFIGMRWVLSGFR</sequence>
<keyword evidence="1" id="KW-1133">Transmembrane helix</keyword>
<keyword evidence="1" id="KW-0472">Membrane</keyword>
<dbReference type="EMBL" id="QQSY01000005">
    <property type="protein sequence ID" value="RDI97508.1"/>
    <property type="molecule type" value="Genomic_DNA"/>
</dbReference>
<evidence type="ECO:0000256" key="1">
    <source>
        <dbReference type="SAM" id="Phobius"/>
    </source>
</evidence>
<gene>
    <name evidence="2" type="ORF">DVT68_17370</name>
</gene>
<feature type="transmembrane region" description="Helical" evidence="1">
    <location>
        <begin position="12"/>
        <end position="32"/>
    </location>
</feature>
<accession>A0A370K4G3</accession>
<keyword evidence="3" id="KW-1185">Reference proteome</keyword>
<evidence type="ECO:0000313" key="3">
    <source>
        <dbReference type="Proteomes" id="UP000254711"/>
    </source>
</evidence>
<proteinExistence type="predicted"/>
<reference evidence="2 3" key="1">
    <citation type="submission" date="2018-07" db="EMBL/GenBank/DDBJ databases">
        <title>Dyella solisilvae sp. nov., isolated from the pine and broad-leaved mixed forest soil.</title>
        <authorList>
            <person name="Gao Z."/>
            <person name="Qiu L."/>
        </authorList>
    </citation>
    <scope>NUCLEOTIDE SEQUENCE [LARGE SCALE GENOMIC DNA]</scope>
    <source>
        <strain evidence="2 3">DHG54</strain>
    </source>
</reference>
<name>A0A370K4G3_9GAMM</name>
<organism evidence="2 3">
    <name type="scientific">Dyella solisilvae</name>
    <dbReference type="NCBI Taxonomy" id="1920168"/>
    <lineage>
        <taxon>Bacteria</taxon>
        <taxon>Pseudomonadati</taxon>
        <taxon>Pseudomonadota</taxon>
        <taxon>Gammaproteobacteria</taxon>
        <taxon>Lysobacterales</taxon>
        <taxon>Rhodanobacteraceae</taxon>
        <taxon>Dyella</taxon>
    </lineage>
</organism>
<comment type="caution">
    <text evidence="2">The sequence shown here is derived from an EMBL/GenBank/DDBJ whole genome shotgun (WGS) entry which is preliminary data.</text>
</comment>